<evidence type="ECO:0000256" key="1">
    <source>
        <dbReference type="SAM" id="MobiDB-lite"/>
    </source>
</evidence>
<evidence type="ECO:0000313" key="3">
    <source>
        <dbReference type="Proteomes" id="UP000838878"/>
    </source>
</evidence>
<accession>A0A8J9VTV8</accession>
<name>A0A8J9VTV8_9NEOP</name>
<keyword evidence="3" id="KW-1185">Reference proteome</keyword>
<organism evidence="2 3">
    <name type="scientific">Brenthis ino</name>
    <name type="common">lesser marbled fritillary</name>
    <dbReference type="NCBI Taxonomy" id="405034"/>
    <lineage>
        <taxon>Eukaryota</taxon>
        <taxon>Metazoa</taxon>
        <taxon>Ecdysozoa</taxon>
        <taxon>Arthropoda</taxon>
        <taxon>Hexapoda</taxon>
        <taxon>Insecta</taxon>
        <taxon>Pterygota</taxon>
        <taxon>Neoptera</taxon>
        <taxon>Endopterygota</taxon>
        <taxon>Lepidoptera</taxon>
        <taxon>Glossata</taxon>
        <taxon>Ditrysia</taxon>
        <taxon>Papilionoidea</taxon>
        <taxon>Nymphalidae</taxon>
        <taxon>Heliconiinae</taxon>
        <taxon>Argynnini</taxon>
        <taxon>Brenthis</taxon>
    </lineage>
</organism>
<proteinExistence type="predicted"/>
<sequence length="69" mass="7538">MRGARRARLAPANGRAPPAPLPHALPSDKHTFLAPNMSFLCNFRARASPRTLVDCTTSTVHHLSHTELP</sequence>
<dbReference type="Proteomes" id="UP000838878">
    <property type="component" value="Chromosome 8"/>
</dbReference>
<evidence type="ECO:0000313" key="2">
    <source>
        <dbReference type="EMBL" id="CAH0729848.1"/>
    </source>
</evidence>
<feature type="non-terminal residue" evidence="2">
    <location>
        <position position="69"/>
    </location>
</feature>
<gene>
    <name evidence="2" type="ORF">BINO364_LOCUS14899</name>
</gene>
<dbReference type="EMBL" id="OV170228">
    <property type="protein sequence ID" value="CAH0729848.1"/>
    <property type="molecule type" value="Genomic_DNA"/>
</dbReference>
<protein>
    <submittedName>
        <fullName evidence="2">Uncharacterized protein</fullName>
    </submittedName>
</protein>
<feature type="region of interest" description="Disordered" evidence="1">
    <location>
        <begin position="1"/>
        <end position="24"/>
    </location>
</feature>
<dbReference type="AlphaFoldDB" id="A0A8J9VTV8"/>
<reference evidence="2" key="1">
    <citation type="submission" date="2021-12" db="EMBL/GenBank/DDBJ databases">
        <authorList>
            <person name="Martin H S."/>
        </authorList>
    </citation>
    <scope>NUCLEOTIDE SEQUENCE</scope>
</reference>